<name>A0ABR7JST1_9FIRM</name>
<gene>
    <name evidence="1" type="ORF">H8923_14525</name>
</gene>
<proteinExistence type="predicted"/>
<reference evidence="1 2" key="1">
    <citation type="submission" date="2020-08" db="EMBL/GenBank/DDBJ databases">
        <authorList>
            <person name="Liu C."/>
            <person name="Sun Q."/>
        </authorList>
    </citation>
    <scope>NUCLEOTIDE SEQUENCE [LARGE SCALE GENOMIC DNA]</scope>
    <source>
        <strain evidence="1 2">NSJ-18</strain>
    </source>
</reference>
<dbReference type="EMBL" id="JACRWE010000008">
    <property type="protein sequence ID" value="MBC5997975.1"/>
    <property type="molecule type" value="Genomic_DNA"/>
</dbReference>
<dbReference type="Proteomes" id="UP000609849">
    <property type="component" value="Unassembled WGS sequence"/>
</dbReference>
<evidence type="ECO:0000313" key="2">
    <source>
        <dbReference type="Proteomes" id="UP000609849"/>
    </source>
</evidence>
<dbReference type="RefSeq" id="WP_147540511.1">
    <property type="nucleotide sequence ID" value="NZ_JACRWE010000008.1"/>
</dbReference>
<keyword evidence="2" id="KW-1185">Reference proteome</keyword>
<protein>
    <submittedName>
        <fullName evidence="1">Uncharacterized protein</fullName>
    </submittedName>
</protein>
<organism evidence="1 2">
    <name type="scientific">Romboutsia faecis</name>
    <dbReference type="NCBI Taxonomy" id="2764597"/>
    <lineage>
        <taxon>Bacteria</taxon>
        <taxon>Bacillati</taxon>
        <taxon>Bacillota</taxon>
        <taxon>Clostridia</taxon>
        <taxon>Peptostreptococcales</taxon>
        <taxon>Peptostreptococcaceae</taxon>
        <taxon>Romboutsia</taxon>
    </lineage>
</organism>
<accession>A0ABR7JST1</accession>
<comment type="caution">
    <text evidence="1">The sequence shown here is derived from an EMBL/GenBank/DDBJ whole genome shotgun (WGS) entry which is preliminary data.</text>
</comment>
<sequence length="98" mass="11892">MIIKELYPLNNGYIDWDKCIKYYVIENQVPLNVFWDSDFYELSIYVEQYKEKLEGIKMAVIYGYVSAKKSKIINIFKKKKSKKEMEKMKEDLKKKFNL</sequence>
<evidence type="ECO:0000313" key="1">
    <source>
        <dbReference type="EMBL" id="MBC5997975.1"/>
    </source>
</evidence>